<comment type="caution">
    <text evidence="2">The sequence shown here is derived from an EMBL/GenBank/DDBJ whole genome shotgun (WGS) entry which is preliminary data.</text>
</comment>
<reference evidence="2 3" key="1">
    <citation type="submission" date="2016-10" db="EMBL/GenBank/DDBJ databases">
        <authorList>
            <person name="Varghese N."/>
            <person name="Submissions S."/>
        </authorList>
    </citation>
    <scope>NUCLEOTIDE SEQUENCE [LARGE SCALE GENOMIC DNA]</scope>
    <source>
        <strain evidence="2 3">BS3780</strain>
    </source>
</reference>
<proteinExistence type="predicted"/>
<organism evidence="2 3">
    <name type="scientific">Pseudomonas kilonensis</name>
    <dbReference type="NCBI Taxonomy" id="132476"/>
    <lineage>
        <taxon>Bacteria</taxon>
        <taxon>Pseudomonadati</taxon>
        <taxon>Pseudomonadota</taxon>
        <taxon>Gammaproteobacteria</taxon>
        <taxon>Pseudomonadales</taxon>
        <taxon>Pseudomonadaceae</taxon>
        <taxon>Pseudomonas</taxon>
    </lineage>
</organism>
<evidence type="ECO:0008006" key="4">
    <source>
        <dbReference type="Google" id="ProtNLM"/>
    </source>
</evidence>
<gene>
    <name evidence="2" type="ORF">SAMN04490188_3890</name>
</gene>
<feature type="transmembrane region" description="Helical" evidence="1">
    <location>
        <begin position="211"/>
        <end position="229"/>
    </location>
</feature>
<accession>A0ABY0Z950</accession>
<evidence type="ECO:0000313" key="3">
    <source>
        <dbReference type="Proteomes" id="UP000183915"/>
    </source>
</evidence>
<keyword evidence="1" id="KW-0812">Transmembrane</keyword>
<feature type="transmembrane region" description="Helical" evidence="1">
    <location>
        <begin position="12"/>
        <end position="30"/>
    </location>
</feature>
<keyword evidence="1" id="KW-1133">Transmembrane helix</keyword>
<dbReference type="RefSeq" id="WP_053186830.1">
    <property type="nucleotide sequence ID" value="NZ_FNTT01000002.1"/>
</dbReference>
<dbReference type="Proteomes" id="UP000183915">
    <property type="component" value="Unassembled WGS sequence"/>
</dbReference>
<evidence type="ECO:0000313" key="2">
    <source>
        <dbReference type="EMBL" id="SEE44776.1"/>
    </source>
</evidence>
<keyword evidence="1" id="KW-0472">Membrane</keyword>
<name>A0ABY0Z950_9PSED</name>
<keyword evidence="3" id="KW-1185">Reference proteome</keyword>
<feature type="transmembrane region" description="Helical" evidence="1">
    <location>
        <begin position="188"/>
        <end position="205"/>
    </location>
</feature>
<sequence>MGDTDTPDFNKARGFLIGYSVVVMLLWFFGADLSQFKLMGNEITLRQNIQHVWIVIAVINIYLWFRFFQRLPKSGLRFDEHMHDTLDKTLIRVCRATHKGRAFKRVAAEATEEGDGKLISLRMSGTLSYRDDLKNEGGREFGPTGPWDYSYPHRAKVWFSLTKVYERGRERVTSHGGRGYEAIPSKTLYKAVVTYVFVKGAIGLSWFTDNIWPLILGCLSISAAIYKWWQINHVTHTIFKNSFNQLLLSL</sequence>
<evidence type="ECO:0000256" key="1">
    <source>
        <dbReference type="SAM" id="Phobius"/>
    </source>
</evidence>
<dbReference type="EMBL" id="FNTT01000002">
    <property type="protein sequence ID" value="SEE44776.1"/>
    <property type="molecule type" value="Genomic_DNA"/>
</dbReference>
<feature type="transmembrane region" description="Helical" evidence="1">
    <location>
        <begin position="50"/>
        <end position="68"/>
    </location>
</feature>
<protein>
    <recommendedName>
        <fullName evidence="4">SMODS-associating 2TM beta-strand rich effector domain-containing protein</fullName>
    </recommendedName>
</protein>